<name>A0A8D2N872_ZONAL</name>
<dbReference type="Pfam" id="PF04802">
    <property type="entry name" value="PP4R3"/>
    <property type="match status" value="2"/>
</dbReference>
<protein>
    <recommendedName>
        <fullName evidence="1">Serine/threonine-protein phosphatase 4 regulatory subunit 3-like central domain-containing protein</fullName>
    </recommendedName>
</protein>
<evidence type="ECO:0000259" key="1">
    <source>
        <dbReference type="Pfam" id="PF04802"/>
    </source>
</evidence>
<dbReference type="Proteomes" id="UP000694413">
    <property type="component" value="Unassembled WGS sequence"/>
</dbReference>
<dbReference type="GO" id="GO:0030289">
    <property type="term" value="C:protein phosphatase 4 complex"/>
    <property type="evidence" value="ECO:0007669"/>
    <property type="project" value="TreeGrafter"/>
</dbReference>
<reference evidence="2" key="2">
    <citation type="submission" date="2025-09" db="UniProtKB">
        <authorList>
            <consortium name="Ensembl"/>
        </authorList>
    </citation>
    <scope>IDENTIFICATION</scope>
</reference>
<dbReference type="AlphaFoldDB" id="A0A8D2N872"/>
<dbReference type="InterPro" id="IPR006887">
    <property type="entry name" value="P4R3-like_central_dom"/>
</dbReference>
<dbReference type="GO" id="GO:0006974">
    <property type="term" value="P:DNA damage response"/>
    <property type="evidence" value="ECO:0007669"/>
    <property type="project" value="TreeGrafter"/>
</dbReference>
<dbReference type="PANTHER" id="PTHR23318">
    <property type="entry name" value="ATP SYNTHASE GAMMA-RELATED"/>
    <property type="match status" value="1"/>
</dbReference>
<evidence type="ECO:0000313" key="3">
    <source>
        <dbReference type="Proteomes" id="UP000694413"/>
    </source>
</evidence>
<evidence type="ECO:0000313" key="2">
    <source>
        <dbReference type="Ensembl" id="ENSZALP00000018767.1"/>
    </source>
</evidence>
<organism evidence="2 3">
    <name type="scientific">Zonotrichia albicollis</name>
    <name type="common">White-throated sparrow</name>
    <name type="synonym">Fringilla albicollis</name>
    <dbReference type="NCBI Taxonomy" id="44394"/>
    <lineage>
        <taxon>Eukaryota</taxon>
        <taxon>Metazoa</taxon>
        <taxon>Chordata</taxon>
        <taxon>Craniata</taxon>
        <taxon>Vertebrata</taxon>
        <taxon>Euteleostomi</taxon>
        <taxon>Archelosauria</taxon>
        <taxon>Archosauria</taxon>
        <taxon>Dinosauria</taxon>
        <taxon>Saurischia</taxon>
        <taxon>Theropoda</taxon>
        <taxon>Coelurosauria</taxon>
        <taxon>Aves</taxon>
        <taxon>Neognathae</taxon>
        <taxon>Neoaves</taxon>
        <taxon>Telluraves</taxon>
        <taxon>Australaves</taxon>
        <taxon>Passeriformes</taxon>
        <taxon>Passerellidae</taxon>
        <taxon>Zonotrichia</taxon>
    </lineage>
</organism>
<proteinExistence type="predicted"/>
<feature type="domain" description="Serine/threonine-protein phosphatase 4 regulatory subunit 3-like central" evidence="1">
    <location>
        <begin position="217"/>
        <end position="351"/>
    </location>
</feature>
<dbReference type="PANTHER" id="PTHR23318:SF18">
    <property type="entry name" value="SERINE_THREONINE-PROTEIN PHOSPHATASE 4 REGULATORY SUBUNIT 3B"/>
    <property type="match status" value="1"/>
</dbReference>
<dbReference type="Ensembl" id="ENSZALT00000024800.1">
    <property type="protein sequence ID" value="ENSZALP00000018767.1"/>
    <property type="gene ID" value="ENSZALG00000014989.1"/>
</dbReference>
<sequence>MKLKGEGCLPVLISTQGPLAPFSLPCPGAEGRDRAVLVGTCCPTRANPLHTSRPVSPQPLWATWPSAQPHFKARISSQDLAETCPPTASGNSPCPVPEGCGEKSLCSLLVAFSWWVLGCWDVSPQFCRFSPQVPPVGYGDTAECRSSGSLGQVVKEQSNGSLLLQSQRTWPFLCPVHDLHWKFTPDLLQPPEEQQEEMAATGPGISLPPCKTHRLAEIAELITSALSSASCRERLVLALKKESLISKLLQLFQICKGLQLRRGLQHLSAIIQGILCLNQAALLEVMLSQECIMDVVRSLDYGPSLAQPKWHQQLLQQTTQLKELLPIRDPELQQKFHQVFWAQDIQAVILDTNSARNCNPFLLSGNSYSKTPEILFPMQLVNFLKNFCACSLMFHQKGEAFLRSLAKLGLLPALEILLVSEKFQLLFLKAGKARATGTLVGPAEHLCVPLLAHSITFPVDDYQTAQLVLILELLSFCVTQHEEHMRGFILHWDLLRRVAWPVALESLHFSLHKGSLHFLRKIIALKDELYTRSITQGKLLASLVQALLDDGATSNLLHWAVLELFEFLRLEFSSSCSLDMAVASQLNRPSAASCFHCHQQPQTLLTLVSLAMGR</sequence>
<dbReference type="GO" id="GO:0005654">
    <property type="term" value="C:nucleoplasm"/>
    <property type="evidence" value="ECO:0007669"/>
    <property type="project" value="TreeGrafter"/>
</dbReference>
<dbReference type="InterPro" id="IPR051137">
    <property type="entry name" value="PP4R3-like"/>
</dbReference>
<keyword evidence="3" id="KW-1185">Reference proteome</keyword>
<dbReference type="GO" id="GO:0072542">
    <property type="term" value="F:protein phosphatase activator activity"/>
    <property type="evidence" value="ECO:0007669"/>
    <property type="project" value="TreeGrafter"/>
</dbReference>
<accession>A0A8D2N872</accession>
<feature type="domain" description="Serine/threonine-protein phosphatase 4 regulatory subunit 3-like central" evidence="1">
    <location>
        <begin position="445"/>
        <end position="571"/>
    </location>
</feature>
<reference evidence="2" key="1">
    <citation type="submission" date="2025-08" db="UniProtKB">
        <authorList>
            <consortium name="Ensembl"/>
        </authorList>
    </citation>
    <scope>IDENTIFICATION</scope>
</reference>